<protein>
    <submittedName>
        <fullName evidence="1">Uncharacterized protein</fullName>
    </submittedName>
</protein>
<accession>A0A9D1LW97</accession>
<dbReference type="Proteomes" id="UP000824111">
    <property type="component" value="Unassembled WGS sequence"/>
</dbReference>
<name>A0A9D1LW97_9FIRM</name>
<proteinExistence type="predicted"/>
<evidence type="ECO:0000313" key="1">
    <source>
        <dbReference type="EMBL" id="HIU49243.1"/>
    </source>
</evidence>
<dbReference type="EMBL" id="DVND01000191">
    <property type="protein sequence ID" value="HIU49243.1"/>
    <property type="molecule type" value="Genomic_DNA"/>
</dbReference>
<dbReference type="AlphaFoldDB" id="A0A9D1LW97"/>
<organism evidence="1 2">
    <name type="scientific">Candidatus Avimonoglobus intestinipullorum</name>
    <dbReference type="NCBI Taxonomy" id="2840699"/>
    <lineage>
        <taxon>Bacteria</taxon>
        <taxon>Bacillati</taxon>
        <taxon>Bacillota</taxon>
        <taxon>Clostridia</taxon>
        <taxon>Eubacteriales</taxon>
        <taxon>Candidatus Avimonoglobus</taxon>
    </lineage>
</organism>
<evidence type="ECO:0000313" key="2">
    <source>
        <dbReference type="Proteomes" id="UP000824111"/>
    </source>
</evidence>
<sequence length="71" mass="8033">MDFDISQAFHNKYRHLYEHIVVVTLADGTTVEGGWYDEFFEDASILVSTLGPDVQIIKIADIRAMELSGKD</sequence>
<reference evidence="1" key="2">
    <citation type="journal article" date="2021" name="PeerJ">
        <title>Extensive microbial diversity within the chicken gut microbiome revealed by metagenomics and culture.</title>
        <authorList>
            <person name="Gilroy R."/>
            <person name="Ravi A."/>
            <person name="Getino M."/>
            <person name="Pursley I."/>
            <person name="Horton D.L."/>
            <person name="Alikhan N.F."/>
            <person name="Baker D."/>
            <person name="Gharbi K."/>
            <person name="Hall N."/>
            <person name="Watson M."/>
            <person name="Adriaenssens E.M."/>
            <person name="Foster-Nyarko E."/>
            <person name="Jarju S."/>
            <person name="Secka A."/>
            <person name="Antonio M."/>
            <person name="Oren A."/>
            <person name="Chaudhuri R.R."/>
            <person name="La Ragione R."/>
            <person name="Hildebrand F."/>
            <person name="Pallen M.J."/>
        </authorList>
    </citation>
    <scope>NUCLEOTIDE SEQUENCE</scope>
    <source>
        <strain evidence="1">ChiSjej4B22-9803</strain>
    </source>
</reference>
<gene>
    <name evidence="1" type="ORF">IAB04_07735</name>
</gene>
<comment type="caution">
    <text evidence="1">The sequence shown here is derived from an EMBL/GenBank/DDBJ whole genome shotgun (WGS) entry which is preliminary data.</text>
</comment>
<reference evidence="1" key="1">
    <citation type="submission" date="2020-10" db="EMBL/GenBank/DDBJ databases">
        <authorList>
            <person name="Gilroy R."/>
        </authorList>
    </citation>
    <scope>NUCLEOTIDE SEQUENCE</scope>
    <source>
        <strain evidence="1">ChiSjej4B22-9803</strain>
    </source>
</reference>